<feature type="compositionally biased region" description="Polar residues" evidence="1">
    <location>
        <begin position="129"/>
        <end position="140"/>
    </location>
</feature>
<gene>
    <name evidence="2" type="ORF">M9458_019850</name>
</gene>
<name>A0ABD0QDE9_CIRMR</name>
<dbReference type="Proteomes" id="UP001529510">
    <property type="component" value="Unassembled WGS sequence"/>
</dbReference>
<accession>A0ABD0QDE9</accession>
<proteinExistence type="predicted"/>
<dbReference type="AlphaFoldDB" id="A0ABD0QDE9"/>
<reference evidence="2 3" key="1">
    <citation type="submission" date="2024-05" db="EMBL/GenBank/DDBJ databases">
        <title>Genome sequencing and assembly of Indian major carp, Cirrhinus mrigala (Hamilton, 1822).</title>
        <authorList>
            <person name="Mohindra V."/>
            <person name="Chowdhury L.M."/>
            <person name="Lal K."/>
            <person name="Jena J.K."/>
        </authorList>
    </citation>
    <scope>NUCLEOTIDE SEQUENCE [LARGE SCALE GENOMIC DNA]</scope>
    <source>
        <strain evidence="2">CM1030</strain>
        <tissue evidence="2">Blood</tissue>
    </source>
</reference>
<keyword evidence="3" id="KW-1185">Reference proteome</keyword>
<sequence>NGSCSIISEDDAERPRVNGIHDGDDDDDEDACALLPRGSQDTLLTNGYVHPVNGALKPQDSFAEHPPHVVDTGSHQSHLPHAENRDSEEPSCSSAGSKANSHQRSLISSASPAKQPGLHNMQKDLHPKPTSNPGTSSAPQKKNLHDQTGVRLNGSYHMTPNSSTLADSSNQPGRSGQGAEAGIISEFFSHSRLHHIATTSTLFRVGGELQEEL</sequence>
<feature type="region of interest" description="Disordered" evidence="1">
    <location>
        <begin position="1"/>
        <end position="179"/>
    </location>
</feature>
<dbReference type="EMBL" id="JAMKFB020000009">
    <property type="protein sequence ID" value="KAL0184154.1"/>
    <property type="molecule type" value="Genomic_DNA"/>
</dbReference>
<feature type="non-terminal residue" evidence="2">
    <location>
        <position position="213"/>
    </location>
</feature>
<organism evidence="2 3">
    <name type="scientific">Cirrhinus mrigala</name>
    <name type="common">Mrigala</name>
    <dbReference type="NCBI Taxonomy" id="683832"/>
    <lineage>
        <taxon>Eukaryota</taxon>
        <taxon>Metazoa</taxon>
        <taxon>Chordata</taxon>
        <taxon>Craniata</taxon>
        <taxon>Vertebrata</taxon>
        <taxon>Euteleostomi</taxon>
        <taxon>Actinopterygii</taxon>
        <taxon>Neopterygii</taxon>
        <taxon>Teleostei</taxon>
        <taxon>Ostariophysi</taxon>
        <taxon>Cypriniformes</taxon>
        <taxon>Cyprinidae</taxon>
        <taxon>Labeoninae</taxon>
        <taxon>Labeonini</taxon>
        <taxon>Cirrhinus</taxon>
    </lineage>
</organism>
<feature type="non-terminal residue" evidence="2">
    <location>
        <position position="1"/>
    </location>
</feature>
<evidence type="ECO:0000313" key="3">
    <source>
        <dbReference type="Proteomes" id="UP001529510"/>
    </source>
</evidence>
<evidence type="ECO:0000313" key="2">
    <source>
        <dbReference type="EMBL" id="KAL0184154.1"/>
    </source>
</evidence>
<feature type="compositionally biased region" description="Polar residues" evidence="1">
    <location>
        <begin position="156"/>
        <end position="174"/>
    </location>
</feature>
<evidence type="ECO:0000256" key="1">
    <source>
        <dbReference type="SAM" id="MobiDB-lite"/>
    </source>
</evidence>
<comment type="caution">
    <text evidence="2">The sequence shown here is derived from an EMBL/GenBank/DDBJ whole genome shotgun (WGS) entry which is preliminary data.</text>
</comment>
<protein>
    <submittedName>
        <fullName evidence="2">Uncharacterized protein</fullName>
    </submittedName>
</protein>
<feature type="compositionally biased region" description="Basic and acidic residues" evidence="1">
    <location>
        <begin position="13"/>
        <end position="22"/>
    </location>
</feature>
<feature type="compositionally biased region" description="Polar residues" evidence="1">
    <location>
        <begin position="90"/>
        <end position="112"/>
    </location>
</feature>